<name>A0A0V8LYD4_9CHLR</name>
<dbReference type="GO" id="GO:0009098">
    <property type="term" value="P:L-leucine biosynthetic process"/>
    <property type="evidence" value="ECO:0007669"/>
    <property type="project" value="UniProtKB-UniRule"/>
</dbReference>
<dbReference type="InterPro" id="IPR036008">
    <property type="entry name" value="Aconitase_4Fe-4S_dom"/>
</dbReference>
<evidence type="ECO:0000256" key="2">
    <source>
        <dbReference type="ARBA" id="ARBA00022723"/>
    </source>
</evidence>
<dbReference type="PROSITE" id="PS00450">
    <property type="entry name" value="ACONITASE_1"/>
    <property type="match status" value="1"/>
</dbReference>
<keyword evidence="3 6" id="KW-0408">Iron</keyword>
<keyword evidence="6" id="KW-0432">Leucine biosynthesis</keyword>
<evidence type="ECO:0000256" key="3">
    <source>
        <dbReference type="ARBA" id="ARBA00023004"/>
    </source>
</evidence>
<evidence type="ECO:0000256" key="5">
    <source>
        <dbReference type="ARBA" id="ARBA00023239"/>
    </source>
</evidence>
<protein>
    <recommendedName>
        <fullName evidence="6">3-isopropylmalate dehydratase large subunit</fullName>
        <ecNumber evidence="6">4.2.1.33</ecNumber>
    </recommendedName>
    <alternativeName>
        <fullName evidence="6">Alpha-IPM isomerase</fullName>
        <shortName evidence="6">IPMI</shortName>
    </alternativeName>
    <alternativeName>
        <fullName evidence="6">Isopropylmalate isomerase</fullName>
    </alternativeName>
</protein>
<keyword evidence="6" id="KW-0100">Branched-chain amino acid biosynthesis</keyword>
<organism evidence="8 9">
    <name type="scientific">Dehalococcoides mccartyi</name>
    <dbReference type="NCBI Taxonomy" id="61435"/>
    <lineage>
        <taxon>Bacteria</taxon>
        <taxon>Bacillati</taxon>
        <taxon>Chloroflexota</taxon>
        <taxon>Dehalococcoidia</taxon>
        <taxon>Dehalococcoidales</taxon>
        <taxon>Dehalococcoidaceae</taxon>
        <taxon>Dehalococcoides</taxon>
    </lineage>
</organism>
<dbReference type="EMBL" id="JGYD01000026">
    <property type="protein sequence ID" value="KSV16377.1"/>
    <property type="molecule type" value="Genomic_DNA"/>
</dbReference>
<sequence length="416" mass="44526">MNLVEKILAAHSGKTQVSPGDFINAKVDLVLANDITAPIAVKEFKKIGVSKVFDPKKIVFVPDHFVPNKDIASAEQVKMVREFAREQGILFFECGKMGVEHVILHEQGLVLPGDIVVGADSHTCTYGALGAFTTGMGSTDIAAAMATGEVWMKVPPTIKFNYSGKLPKWIGGKDLILYTIGQIGVDGALYSAMYFCGEAIDALSMENRFTMSNMAIEAGGKAGLFRVDEKTLEYVTPRAKRQYTVYDNDADASYAKTYNFDISKLEPQVSLPHSPANARPISQIGKIKVDQVIIGSCTNGRLEDLAISAKLLEGNKVSPDLRTIVIPGSQQVYLDALKAGYIETFINAGVAVSTPTCGPCLGGHMGILAAGERCLATTNRNFVGRMGSPKSEVYLAGPAVAAATAIKGYIAHPDEI</sequence>
<keyword evidence="4 6" id="KW-0411">Iron-sulfur</keyword>
<comment type="caution">
    <text evidence="8">The sequence shown here is derived from an EMBL/GenBank/DDBJ whole genome shotgun (WGS) entry which is preliminary data.</text>
</comment>
<comment type="subunit">
    <text evidence="6">Heterodimer of LeuC and LeuD.</text>
</comment>
<dbReference type="NCBIfam" id="NF001614">
    <property type="entry name" value="PRK00402.1"/>
    <property type="match status" value="1"/>
</dbReference>
<comment type="function">
    <text evidence="6">Catalyzes the isomerization between 2-isopropylmalate and 3-isopropylmalate, via the formation of 2-isopropylmaleate.</text>
</comment>
<dbReference type="AlphaFoldDB" id="A0A0V8LYD4"/>
<evidence type="ECO:0000313" key="9">
    <source>
        <dbReference type="Proteomes" id="UP000053577"/>
    </source>
</evidence>
<feature type="binding site" evidence="6">
    <location>
        <position position="297"/>
    </location>
    <ligand>
        <name>[4Fe-4S] cluster</name>
        <dbReference type="ChEBI" id="CHEBI:49883"/>
    </ligand>
</feature>
<dbReference type="InterPro" id="IPR033941">
    <property type="entry name" value="IPMI_cat"/>
</dbReference>
<dbReference type="eggNOG" id="COG0065">
    <property type="taxonomic scope" value="Bacteria"/>
</dbReference>
<evidence type="ECO:0000256" key="1">
    <source>
        <dbReference type="ARBA" id="ARBA00022485"/>
    </source>
</evidence>
<comment type="similarity">
    <text evidence="6">Belongs to the aconitase/IPM isomerase family. LeuC type 2 subfamily.</text>
</comment>
<dbReference type="InterPro" id="IPR006251">
    <property type="entry name" value="Homoacnase/IPMdehydase_lsu"/>
</dbReference>
<dbReference type="GO" id="GO:0003861">
    <property type="term" value="F:3-isopropylmalate dehydratase activity"/>
    <property type="evidence" value="ECO:0007669"/>
    <property type="project" value="UniProtKB-UniRule"/>
</dbReference>
<dbReference type="InterPro" id="IPR015931">
    <property type="entry name" value="Acnase/IPM_dHydase_lsu_aba_1/3"/>
</dbReference>
<dbReference type="InterPro" id="IPR050067">
    <property type="entry name" value="IPM_dehydratase_rel_enz"/>
</dbReference>
<dbReference type="NCBIfam" id="TIGR02086">
    <property type="entry name" value="IPMI_arch"/>
    <property type="match status" value="1"/>
</dbReference>
<dbReference type="SUPFAM" id="SSF53732">
    <property type="entry name" value="Aconitase iron-sulfur domain"/>
    <property type="match status" value="1"/>
</dbReference>
<dbReference type="PROSITE" id="PS01244">
    <property type="entry name" value="ACONITASE_2"/>
    <property type="match status" value="1"/>
</dbReference>
<dbReference type="GO" id="GO:0051539">
    <property type="term" value="F:4 iron, 4 sulfur cluster binding"/>
    <property type="evidence" value="ECO:0007669"/>
    <property type="project" value="UniProtKB-KW"/>
</dbReference>
<keyword evidence="2 6" id="KW-0479">Metal-binding</keyword>
<evidence type="ECO:0000256" key="4">
    <source>
        <dbReference type="ARBA" id="ARBA00023014"/>
    </source>
</evidence>
<comment type="pathway">
    <text evidence="6">Amino-acid biosynthesis; L-leucine biosynthesis; L-leucine from 3-methyl-2-oxobutanoate: step 2/4.</text>
</comment>
<feature type="binding site" evidence="6">
    <location>
        <position position="360"/>
    </location>
    <ligand>
        <name>[4Fe-4S] cluster</name>
        <dbReference type="ChEBI" id="CHEBI:49883"/>
    </ligand>
</feature>
<dbReference type="EC" id="4.2.1.33" evidence="6"/>
<dbReference type="InterPro" id="IPR018136">
    <property type="entry name" value="Aconitase_4Fe-4S_BS"/>
</dbReference>
<keyword evidence="6" id="KW-0028">Amino-acid biosynthesis</keyword>
<feature type="domain" description="Aconitase/3-isopropylmalate dehydratase large subunit alpha/beta/alpha" evidence="7">
    <location>
        <begin position="284"/>
        <end position="408"/>
    </location>
</feature>
<gene>
    <name evidence="6" type="primary">leuC</name>
    <name evidence="8" type="ORF">DA01_03855</name>
</gene>
<dbReference type="UniPathway" id="UPA00048">
    <property type="reaction ID" value="UER00071"/>
</dbReference>
<dbReference type="HAMAP" id="MF_01027">
    <property type="entry name" value="LeuC_type2"/>
    <property type="match status" value="1"/>
</dbReference>
<dbReference type="PANTHER" id="PTHR43822">
    <property type="entry name" value="HOMOACONITASE, MITOCHONDRIAL-RELATED"/>
    <property type="match status" value="1"/>
</dbReference>
<evidence type="ECO:0000256" key="6">
    <source>
        <dbReference type="HAMAP-Rule" id="MF_01027"/>
    </source>
</evidence>
<keyword evidence="5 6" id="KW-0456">Lyase</keyword>
<feature type="binding site" evidence="6">
    <location>
        <position position="357"/>
    </location>
    <ligand>
        <name>[4Fe-4S] cluster</name>
        <dbReference type="ChEBI" id="CHEBI:49883"/>
    </ligand>
</feature>
<proteinExistence type="inferred from homology"/>
<dbReference type="GO" id="GO:0046872">
    <property type="term" value="F:metal ion binding"/>
    <property type="evidence" value="ECO:0007669"/>
    <property type="project" value="UniProtKB-KW"/>
</dbReference>
<dbReference type="NCBIfam" id="TIGR02083">
    <property type="entry name" value="LEU2"/>
    <property type="match status" value="1"/>
</dbReference>
<dbReference type="PRINTS" id="PR00415">
    <property type="entry name" value="ACONITASE"/>
</dbReference>
<dbReference type="PATRIC" id="fig|61435.5.peg.773"/>
<dbReference type="Gene3D" id="3.30.499.10">
    <property type="entry name" value="Aconitase, domain 3"/>
    <property type="match status" value="2"/>
</dbReference>
<evidence type="ECO:0000313" key="8">
    <source>
        <dbReference type="EMBL" id="KSV16377.1"/>
    </source>
</evidence>
<dbReference type="CDD" id="cd01583">
    <property type="entry name" value="IPMI"/>
    <property type="match status" value="1"/>
</dbReference>
<dbReference type="PANTHER" id="PTHR43822:SF16">
    <property type="entry name" value="3-ISOPROPYLMALATE DEHYDRATASE LARGE SUBUNIT 2"/>
    <property type="match status" value="1"/>
</dbReference>
<keyword evidence="1 6" id="KW-0004">4Fe-4S</keyword>
<dbReference type="Pfam" id="PF00330">
    <property type="entry name" value="Aconitase"/>
    <property type="match status" value="2"/>
</dbReference>
<dbReference type="InterPro" id="IPR011826">
    <property type="entry name" value="HAcnase/IPMdehydase_lsu_prok"/>
</dbReference>
<dbReference type="InterPro" id="IPR011823">
    <property type="entry name" value="IsopropMal_deHydtase_lsu_bac"/>
</dbReference>
<comment type="catalytic activity">
    <reaction evidence="6">
        <text>(2R,3S)-3-isopropylmalate = (2S)-2-isopropylmalate</text>
        <dbReference type="Rhea" id="RHEA:32287"/>
        <dbReference type="ChEBI" id="CHEBI:1178"/>
        <dbReference type="ChEBI" id="CHEBI:35121"/>
        <dbReference type="EC" id="4.2.1.33"/>
    </reaction>
</comment>
<evidence type="ECO:0000259" key="7">
    <source>
        <dbReference type="Pfam" id="PF00330"/>
    </source>
</evidence>
<reference evidence="8 9" key="1">
    <citation type="journal article" date="2015" name="Sci. Rep.">
        <title>A comparative genomics and reductive dehalogenase gene transcription study of two chloroethene-respiring bacteria, Dehalococcoides mccartyi strains MB and 11a.</title>
        <authorList>
            <person name="Low A."/>
            <person name="Shen Z."/>
            <person name="Cheng D."/>
            <person name="Rogers M.J."/>
            <person name="Lee P.K."/>
            <person name="He J."/>
        </authorList>
    </citation>
    <scope>NUCLEOTIDE SEQUENCE [LARGE SCALE GENOMIC DNA]</scope>
    <source>
        <strain evidence="8 9">MB</strain>
    </source>
</reference>
<accession>A0A0V8LYD4</accession>
<comment type="cofactor">
    <cofactor evidence="6">
        <name>[4Fe-4S] cluster</name>
        <dbReference type="ChEBI" id="CHEBI:49883"/>
    </cofactor>
    <text evidence="6">Binds 1 [4Fe-4S] cluster per subunit.</text>
</comment>
<feature type="domain" description="Aconitase/3-isopropylmalate dehydratase large subunit alpha/beta/alpha" evidence="7">
    <location>
        <begin position="5"/>
        <end position="283"/>
    </location>
</feature>
<dbReference type="Proteomes" id="UP000053577">
    <property type="component" value="Unassembled WGS sequence"/>
</dbReference>
<dbReference type="NCBIfam" id="TIGR01343">
    <property type="entry name" value="hacA_fam"/>
    <property type="match status" value="1"/>
</dbReference>
<dbReference type="InterPro" id="IPR001030">
    <property type="entry name" value="Acoase/IPM_deHydtase_lsu_aba"/>
</dbReference>